<name>A0A371GQA7_MUCPR</name>
<dbReference type="AlphaFoldDB" id="A0A371GQA7"/>
<comment type="caution">
    <text evidence="1">The sequence shown here is derived from an EMBL/GenBank/DDBJ whole genome shotgun (WGS) entry which is preliminary data.</text>
</comment>
<accession>A0A371GQA7</accession>
<keyword evidence="2" id="KW-1185">Reference proteome</keyword>
<dbReference type="EMBL" id="QJKJ01004812">
    <property type="protein sequence ID" value="RDX92666.1"/>
    <property type="molecule type" value="Genomic_DNA"/>
</dbReference>
<gene>
    <name evidence="1" type="ORF">CR513_25174</name>
</gene>
<proteinExistence type="predicted"/>
<evidence type="ECO:0000313" key="1">
    <source>
        <dbReference type="EMBL" id="RDX92666.1"/>
    </source>
</evidence>
<evidence type="ECO:0000313" key="2">
    <source>
        <dbReference type="Proteomes" id="UP000257109"/>
    </source>
</evidence>
<organism evidence="1 2">
    <name type="scientific">Mucuna pruriens</name>
    <name type="common">Velvet bean</name>
    <name type="synonym">Dolichos pruriens</name>
    <dbReference type="NCBI Taxonomy" id="157652"/>
    <lineage>
        <taxon>Eukaryota</taxon>
        <taxon>Viridiplantae</taxon>
        <taxon>Streptophyta</taxon>
        <taxon>Embryophyta</taxon>
        <taxon>Tracheophyta</taxon>
        <taxon>Spermatophyta</taxon>
        <taxon>Magnoliopsida</taxon>
        <taxon>eudicotyledons</taxon>
        <taxon>Gunneridae</taxon>
        <taxon>Pentapetalae</taxon>
        <taxon>rosids</taxon>
        <taxon>fabids</taxon>
        <taxon>Fabales</taxon>
        <taxon>Fabaceae</taxon>
        <taxon>Papilionoideae</taxon>
        <taxon>50 kb inversion clade</taxon>
        <taxon>NPAAA clade</taxon>
        <taxon>indigoferoid/millettioid clade</taxon>
        <taxon>Phaseoleae</taxon>
        <taxon>Mucuna</taxon>
    </lineage>
</organism>
<sequence>MENQKIESELNQDNFNLLQLNVKAKHIITCVLSKFEYNKFCSYKTTKGIFWIAFQKSKNLKAQSSKKV</sequence>
<dbReference type="Proteomes" id="UP000257109">
    <property type="component" value="Unassembled WGS sequence"/>
</dbReference>
<reference evidence="1" key="1">
    <citation type="submission" date="2018-05" db="EMBL/GenBank/DDBJ databases">
        <title>Draft genome of Mucuna pruriens seed.</title>
        <authorList>
            <person name="Nnadi N.E."/>
            <person name="Vos R."/>
            <person name="Hasami M.H."/>
            <person name="Devisetty U.K."/>
            <person name="Aguiy J.C."/>
        </authorList>
    </citation>
    <scope>NUCLEOTIDE SEQUENCE [LARGE SCALE GENOMIC DNA]</scope>
    <source>
        <strain evidence="1">JCA_2017</strain>
    </source>
</reference>
<feature type="non-terminal residue" evidence="1">
    <location>
        <position position="1"/>
    </location>
</feature>
<protein>
    <submittedName>
        <fullName evidence="1">Uncharacterized protein</fullName>
    </submittedName>
</protein>